<dbReference type="Proteomes" id="UP001631969">
    <property type="component" value="Unassembled WGS sequence"/>
</dbReference>
<comment type="caution">
    <text evidence="1">The sequence shown here is derived from an EMBL/GenBank/DDBJ whole genome shotgun (WGS) entry which is preliminary data.</text>
</comment>
<keyword evidence="2" id="KW-1185">Reference proteome</keyword>
<name>A0ACC7NX04_9BACL</name>
<protein>
    <submittedName>
        <fullName evidence="1">Uncharacterized protein</fullName>
    </submittedName>
</protein>
<evidence type="ECO:0000313" key="2">
    <source>
        <dbReference type="Proteomes" id="UP001631969"/>
    </source>
</evidence>
<sequence>MKMKIWLAGVSILGLIAVAGIYIALQGKETINHHYVFTGSGEYWSAEYEVTATETFQEKNNKTEYSSNPSGHFKLLYNRELAELSGLYKITYSYKGTANGGSGTEEFSAPPKSKEVISRSAGGGNGAFERKDSKIEVTVEWQGKTETFYLLNKQ</sequence>
<dbReference type="EMBL" id="JBJURJ010000008">
    <property type="protein sequence ID" value="MFM9329301.1"/>
    <property type="molecule type" value="Genomic_DNA"/>
</dbReference>
<accession>A0ACC7NX04</accession>
<reference evidence="1" key="1">
    <citation type="submission" date="2024-12" db="EMBL/GenBank/DDBJ databases">
        <authorList>
            <person name="Wu N."/>
        </authorList>
    </citation>
    <scope>NUCLEOTIDE SEQUENCE</scope>
    <source>
        <strain evidence="1">P15</strain>
    </source>
</reference>
<gene>
    <name evidence="1" type="ORF">ACI1P1_13480</name>
</gene>
<proteinExistence type="predicted"/>
<evidence type="ECO:0000313" key="1">
    <source>
        <dbReference type="EMBL" id="MFM9329301.1"/>
    </source>
</evidence>
<organism evidence="1 2">
    <name type="scientific">Paenibacillus mesotrionivorans</name>
    <dbReference type="NCBI Taxonomy" id="3160968"/>
    <lineage>
        <taxon>Bacteria</taxon>
        <taxon>Bacillati</taxon>
        <taxon>Bacillota</taxon>
        <taxon>Bacilli</taxon>
        <taxon>Bacillales</taxon>
        <taxon>Paenibacillaceae</taxon>
        <taxon>Paenibacillus</taxon>
    </lineage>
</organism>